<dbReference type="Gene3D" id="2.30.29.30">
    <property type="entry name" value="Pleckstrin-homology domain (PH domain)/Phosphotyrosine-binding domain (PTB)"/>
    <property type="match status" value="1"/>
</dbReference>
<dbReference type="InterPro" id="IPR051567">
    <property type="entry name" value="Unconventional_Myosin_ATPase"/>
</dbReference>
<dbReference type="SUPFAM" id="SSF50729">
    <property type="entry name" value="PH domain-like"/>
    <property type="match status" value="1"/>
</dbReference>
<gene>
    <name evidence="5" type="ORF">NHX12_005025</name>
</gene>
<dbReference type="SMART" id="SM00295">
    <property type="entry name" value="B41"/>
    <property type="match status" value="1"/>
</dbReference>
<dbReference type="OrthoDB" id="6108017at2759"/>
<dbReference type="InterPro" id="IPR035963">
    <property type="entry name" value="FERM_2"/>
</dbReference>
<protein>
    <recommendedName>
        <fullName evidence="4">MyTH4 domain-containing protein</fullName>
    </recommendedName>
</protein>
<dbReference type="InterPro" id="IPR000857">
    <property type="entry name" value="MyTH4_dom"/>
</dbReference>
<dbReference type="PROSITE" id="PS51016">
    <property type="entry name" value="MYTH4"/>
    <property type="match status" value="1"/>
</dbReference>
<keyword evidence="3" id="KW-0963">Cytoplasm</keyword>
<dbReference type="SUPFAM" id="SSF47031">
    <property type="entry name" value="Second domain of FERM"/>
    <property type="match status" value="1"/>
</dbReference>
<dbReference type="PANTHER" id="PTHR22692">
    <property type="entry name" value="MYOSIN VII, XV"/>
    <property type="match status" value="1"/>
</dbReference>
<dbReference type="Pfam" id="PF00784">
    <property type="entry name" value="MyTH4"/>
    <property type="match status" value="1"/>
</dbReference>
<dbReference type="GO" id="GO:0003779">
    <property type="term" value="F:actin binding"/>
    <property type="evidence" value="ECO:0007669"/>
    <property type="project" value="UniProtKB-KW"/>
</dbReference>
<dbReference type="Gene3D" id="1.25.40.530">
    <property type="entry name" value="MyTH4 domain"/>
    <property type="match status" value="1"/>
</dbReference>
<name>A0A9Q0ICS7_9TELE</name>
<sequence length="334" mass="38299">MWLCTGLFPPSQTLARHAHRFLQSRPRDPLAPDCLQRLQAILSAEPRQHPPHLAEVDAIQQNSTQIFHKVHFPNETEDLFEVTSTTRIRELCCNIATQLNLTSPDGYGLYMNTASKVITTPAVFLVSFMRKLWFNVIPGRDLTADLTFHFPQEMPKYLRGYHSCSREDMIALAALLFRILTDSDRSQFVMIPKMLNSLNIISSYNKQVGITADEARVRFLKIISSWPTYGCTFFEVKQTCEPSYPTNMRIAISKLGVSFIDPKTKELLVMHPFGRITDWQSSNHHFHMTVGVLVKGTFSCETPLGYKMEDLLTSYISMYEKEREAVLPKIHMFS</sequence>
<dbReference type="InterPro" id="IPR002404">
    <property type="entry name" value="IRS_PTB"/>
</dbReference>
<dbReference type="InterPro" id="IPR038185">
    <property type="entry name" value="MyTH4_dom_sf"/>
</dbReference>
<dbReference type="InterPro" id="IPR011993">
    <property type="entry name" value="PH-like_dom_sf"/>
</dbReference>
<proteinExistence type="inferred from homology"/>
<dbReference type="GO" id="GO:0005856">
    <property type="term" value="C:cytoskeleton"/>
    <property type="evidence" value="ECO:0007669"/>
    <property type="project" value="InterPro"/>
</dbReference>
<dbReference type="SUPFAM" id="SSF54236">
    <property type="entry name" value="Ubiquitin-like"/>
    <property type="match status" value="1"/>
</dbReference>
<dbReference type="InterPro" id="IPR041794">
    <property type="entry name" value="MyoVII_FERM_C2"/>
</dbReference>
<comment type="similarity">
    <text evidence="2">Belongs to the TRAFAC class myosin-kinesin ATPase superfamily. Myosin family.</text>
</comment>
<organism evidence="5 6">
    <name type="scientific">Muraenolepis orangiensis</name>
    <name type="common">Patagonian moray cod</name>
    <dbReference type="NCBI Taxonomy" id="630683"/>
    <lineage>
        <taxon>Eukaryota</taxon>
        <taxon>Metazoa</taxon>
        <taxon>Chordata</taxon>
        <taxon>Craniata</taxon>
        <taxon>Vertebrata</taxon>
        <taxon>Euteleostomi</taxon>
        <taxon>Actinopterygii</taxon>
        <taxon>Neopterygii</taxon>
        <taxon>Teleostei</taxon>
        <taxon>Neoteleostei</taxon>
        <taxon>Acanthomorphata</taxon>
        <taxon>Zeiogadaria</taxon>
        <taxon>Gadariae</taxon>
        <taxon>Gadiformes</taxon>
        <taxon>Muraenolepidoidei</taxon>
        <taxon>Muraenolepididae</taxon>
        <taxon>Muraenolepis</taxon>
    </lineage>
</organism>
<evidence type="ECO:0000256" key="1">
    <source>
        <dbReference type="ARBA" id="ARBA00004496"/>
    </source>
</evidence>
<dbReference type="InterPro" id="IPR019749">
    <property type="entry name" value="Band_41_domain"/>
</dbReference>
<keyword evidence="6" id="KW-1185">Reference proteome</keyword>
<evidence type="ECO:0000256" key="2">
    <source>
        <dbReference type="ARBA" id="ARBA00008314"/>
    </source>
</evidence>
<evidence type="ECO:0000313" key="6">
    <source>
        <dbReference type="Proteomes" id="UP001148018"/>
    </source>
</evidence>
<comment type="subcellular location">
    <subcellularLocation>
        <location evidence="1">Cytoplasm</location>
    </subcellularLocation>
</comment>
<accession>A0A9Q0ICS7</accession>
<comment type="caution">
    <text evidence="5">The sequence shown here is derived from an EMBL/GenBank/DDBJ whole genome shotgun (WGS) entry which is preliminary data.</text>
</comment>
<dbReference type="CDD" id="cd13199">
    <property type="entry name" value="FERM_C2_MyoVII"/>
    <property type="match status" value="1"/>
</dbReference>
<dbReference type="AlphaFoldDB" id="A0A9Q0ICS7"/>
<evidence type="ECO:0000256" key="3">
    <source>
        <dbReference type="ARBA" id="ARBA00022490"/>
    </source>
</evidence>
<feature type="domain" description="MyTH4" evidence="4">
    <location>
        <begin position="1"/>
        <end position="60"/>
    </location>
</feature>
<evidence type="ECO:0000313" key="5">
    <source>
        <dbReference type="EMBL" id="KAJ3595722.1"/>
    </source>
</evidence>
<reference evidence="5" key="1">
    <citation type="submission" date="2022-07" db="EMBL/GenBank/DDBJ databases">
        <title>Chromosome-level genome of Muraenolepis orangiensis.</title>
        <authorList>
            <person name="Kim J."/>
        </authorList>
    </citation>
    <scope>NUCLEOTIDE SEQUENCE</scope>
    <source>
        <strain evidence="5">KU_S4_2022</strain>
        <tissue evidence="5">Muscle</tissue>
    </source>
</reference>
<dbReference type="Proteomes" id="UP001148018">
    <property type="component" value="Unassembled WGS sequence"/>
</dbReference>
<dbReference type="EMBL" id="JANIIK010000111">
    <property type="protein sequence ID" value="KAJ3595722.1"/>
    <property type="molecule type" value="Genomic_DNA"/>
</dbReference>
<dbReference type="Pfam" id="PF02174">
    <property type="entry name" value="IRS"/>
    <property type="match status" value="1"/>
</dbReference>
<dbReference type="InterPro" id="IPR029071">
    <property type="entry name" value="Ubiquitin-like_domsf"/>
</dbReference>
<evidence type="ECO:0000259" key="4">
    <source>
        <dbReference type="PROSITE" id="PS51016"/>
    </source>
</evidence>
<dbReference type="PANTHER" id="PTHR22692:SF24">
    <property type="entry name" value="MYOSIN VIIB"/>
    <property type="match status" value="1"/>
</dbReference>
<dbReference type="Gene3D" id="3.10.20.90">
    <property type="entry name" value="Phosphatidylinositol 3-kinase Catalytic Subunit, Chain A, domain 1"/>
    <property type="match status" value="1"/>
</dbReference>
<dbReference type="GO" id="GO:0005737">
    <property type="term" value="C:cytoplasm"/>
    <property type="evidence" value="ECO:0007669"/>
    <property type="project" value="UniProtKB-SubCell"/>
</dbReference>